<organism evidence="1 2">
    <name type="scientific">Dryococelus australis</name>
    <dbReference type="NCBI Taxonomy" id="614101"/>
    <lineage>
        <taxon>Eukaryota</taxon>
        <taxon>Metazoa</taxon>
        <taxon>Ecdysozoa</taxon>
        <taxon>Arthropoda</taxon>
        <taxon>Hexapoda</taxon>
        <taxon>Insecta</taxon>
        <taxon>Pterygota</taxon>
        <taxon>Neoptera</taxon>
        <taxon>Polyneoptera</taxon>
        <taxon>Phasmatodea</taxon>
        <taxon>Verophasmatodea</taxon>
        <taxon>Anareolatae</taxon>
        <taxon>Phasmatidae</taxon>
        <taxon>Eurycanthinae</taxon>
        <taxon>Dryococelus</taxon>
    </lineage>
</organism>
<gene>
    <name evidence="1" type="ORF">PR048_025609</name>
</gene>
<comment type="caution">
    <text evidence="1">The sequence shown here is derived from an EMBL/GenBank/DDBJ whole genome shotgun (WGS) entry which is preliminary data.</text>
</comment>
<protein>
    <submittedName>
        <fullName evidence="1">Uncharacterized protein</fullName>
    </submittedName>
</protein>
<evidence type="ECO:0000313" key="1">
    <source>
        <dbReference type="EMBL" id="KAJ8874743.1"/>
    </source>
</evidence>
<evidence type="ECO:0000313" key="2">
    <source>
        <dbReference type="Proteomes" id="UP001159363"/>
    </source>
</evidence>
<dbReference type="EMBL" id="JARBHB010000010">
    <property type="protein sequence ID" value="KAJ8874743.1"/>
    <property type="molecule type" value="Genomic_DNA"/>
</dbReference>
<reference evidence="1 2" key="1">
    <citation type="submission" date="2023-02" db="EMBL/GenBank/DDBJ databases">
        <title>LHISI_Scaffold_Assembly.</title>
        <authorList>
            <person name="Stuart O.P."/>
            <person name="Cleave R."/>
            <person name="Magrath M.J.L."/>
            <person name="Mikheyev A.S."/>
        </authorList>
    </citation>
    <scope>NUCLEOTIDE SEQUENCE [LARGE SCALE GENOMIC DNA]</scope>
    <source>
        <strain evidence="1">Daus_M_001</strain>
        <tissue evidence="1">Leg muscle</tissue>
    </source>
</reference>
<keyword evidence="2" id="KW-1185">Reference proteome</keyword>
<name>A0ABQ9GRV0_9NEOP</name>
<accession>A0ABQ9GRV0</accession>
<sequence>MWRLPGNDCTWMYLGRFHDHVEETIMESGKYFEAPNCSSLIMPFILQQKYKRNVFHSGY</sequence>
<dbReference type="Proteomes" id="UP001159363">
    <property type="component" value="Chromosome 9"/>
</dbReference>
<proteinExistence type="predicted"/>